<evidence type="ECO:0000256" key="2">
    <source>
        <dbReference type="ARBA" id="ARBA00022485"/>
    </source>
</evidence>
<comment type="similarity">
    <text evidence="12">Belongs to the radical SAM superfamily. MoaA family.</text>
</comment>
<dbReference type="Pfam" id="PF04055">
    <property type="entry name" value="Radical_SAM"/>
    <property type="match status" value="1"/>
</dbReference>
<dbReference type="PROSITE" id="PS51918">
    <property type="entry name" value="RADICAL_SAM"/>
    <property type="match status" value="1"/>
</dbReference>
<evidence type="ECO:0000256" key="3">
    <source>
        <dbReference type="ARBA" id="ARBA00022691"/>
    </source>
</evidence>
<dbReference type="UniPathway" id="UPA00344"/>
<evidence type="ECO:0000256" key="8">
    <source>
        <dbReference type="ARBA" id="ARBA00023134"/>
    </source>
</evidence>
<feature type="binding site" evidence="12">
    <location>
        <position position="24"/>
    </location>
    <ligand>
        <name>[4Fe-4S] cluster</name>
        <dbReference type="ChEBI" id="CHEBI:49883"/>
        <label>1</label>
        <note>4Fe-4S-S-AdoMet</note>
    </ligand>
</feature>
<dbReference type="SMART" id="SM00729">
    <property type="entry name" value="Elp3"/>
    <property type="match status" value="1"/>
</dbReference>
<feature type="binding site" evidence="12">
    <location>
        <position position="20"/>
    </location>
    <ligand>
        <name>[4Fe-4S] cluster</name>
        <dbReference type="ChEBI" id="CHEBI:49883"/>
        <label>1</label>
        <note>4Fe-4S-S-AdoMet</note>
    </ligand>
</feature>
<keyword evidence="10 12" id="KW-0456">Lyase</keyword>
<dbReference type="InterPro" id="IPR000385">
    <property type="entry name" value="MoaA_NifB_PqqE_Fe-S-bd_CS"/>
</dbReference>
<dbReference type="GO" id="GO:0005525">
    <property type="term" value="F:GTP binding"/>
    <property type="evidence" value="ECO:0007669"/>
    <property type="project" value="UniProtKB-UniRule"/>
</dbReference>
<feature type="binding site" evidence="12">
    <location>
        <position position="26"/>
    </location>
    <ligand>
        <name>S-adenosyl-L-methionine</name>
        <dbReference type="ChEBI" id="CHEBI:59789"/>
    </ligand>
</feature>
<feature type="binding site" evidence="12">
    <location>
        <position position="150"/>
    </location>
    <ligand>
        <name>GTP</name>
        <dbReference type="ChEBI" id="CHEBI:37565"/>
    </ligand>
</feature>
<feature type="binding site" evidence="12">
    <location>
        <begin position="250"/>
        <end position="252"/>
    </location>
    <ligand>
        <name>GTP</name>
        <dbReference type="ChEBI" id="CHEBI:37565"/>
    </ligand>
</feature>
<dbReference type="GO" id="GO:0061799">
    <property type="term" value="F:cyclic pyranopterin monophosphate synthase activity"/>
    <property type="evidence" value="ECO:0007669"/>
    <property type="project" value="TreeGrafter"/>
</dbReference>
<dbReference type="SFLD" id="SFLDS00029">
    <property type="entry name" value="Radical_SAM"/>
    <property type="match status" value="1"/>
</dbReference>
<dbReference type="InterPro" id="IPR013483">
    <property type="entry name" value="MoaA"/>
</dbReference>
<dbReference type="SFLD" id="SFLDG01386">
    <property type="entry name" value="main_SPASM_domain-containing"/>
    <property type="match status" value="1"/>
</dbReference>
<name>A0A385Q3T9_9FIRM</name>
<keyword evidence="14" id="KW-1185">Reference proteome</keyword>
<keyword evidence="9 12" id="KW-0501">Molybdenum cofactor biosynthesis</keyword>
<dbReference type="PROSITE" id="PS01305">
    <property type="entry name" value="MOAA_NIFB_PQQE"/>
    <property type="match status" value="1"/>
</dbReference>
<dbReference type="NCBIfam" id="TIGR02666">
    <property type="entry name" value="moaA"/>
    <property type="match status" value="1"/>
</dbReference>
<dbReference type="InterPro" id="IPR040064">
    <property type="entry name" value="MoaA-like"/>
</dbReference>
<dbReference type="GO" id="GO:1904047">
    <property type="term" value="F:S-adenosyl-L-methionine binding"/>
    <property type="evidence" value="ECO:0007669"/>
    <property type="project" value="UniProtKB-UniRule"/>
</dbReference>
<evidence type="ECO:0000256" key="4">
    <source>
        <dbReference type="ARBA" id="ARBA00022723"/>
    </source>
</evidence>
<feature type="binding site" evidence="12">
    <location>
        <position position="63"/>
    </location>
    <ligand>
        <name>S-adenosyl-L-methionine</name>
        <dbReference type="ChEBI" id="CHEBI:59789"/>
    </ligand>
</feature>
<dbReference type="InterPro" id="IPR058240">
    <property type="entry name" value="rSAM_sf"/>
</dbReference>
<evidence type="ECO:0000256" key="9">
    <source>
        <dbReference type="ARBA" id="ARBA00023150"/>
    </source>
</evidence>
<keyword evidence="7 12" id="KW-0411">Iron-sulfur</keyword>
<dbReference type="SFLD" id="SFLDG01067">
    <property type="entry name" value="SPASM/twitch_domain_containing"/>
    <property type="match status" value="1"/>
</dbReference>
<dbReference type="InterPro" id="IPR013785">
    <property type="entry name" value="Aldolase_TIM"/>
</dbReference>
<dbReference type="NCBIfam" id="NF001199">
    <property type="entry name" value="PRK00164.2-1"/>
    <property type="match status" value="1"/>
</dbReference>
<dbReference type="PANTHER" id="PTHR22960:SF0">
    <property type="entry name" value="MOLYBDENUM COFACTOR BIOSYNTHESIS PROTEIN 1"/>
    <property type="match status" value="1"/>
</dbReference>
<feature type="binding site" evidence="12">
    <location>
        <position position="90"/>
    </location>
    <ligand>
        <name>GTP</name>
        <dbReference type="ChEBI" id="CHEBI:37565"/>
    </ligand>
</feature>
<keyword evidence="2 12" id="KW-0004">4Fe-4S</keyword>
<comment type="catalytic activity">
    <reaction evidence="11 12">
        <text>GTP + AH2 + S-adenosyl-L-methionine = (8S)-3',8-cyclo-7,8-dihydroguanosine 5'-triphosphate + 5'-deoxyadenosine + L-methionine + A + H(+)</text>
        <dbReference type="Rhea" id="RHEA:49576"/>
        <dbReference type="ChEBI" id="CHEBI:13193"/>
        <dbReference type="ChEBI" id="CHEBI:15378"/>
        <dbReference type="ChEBI" id="CHEBI:17319"/>
        <dbReference type="ChEBI" id="CHEBI:17499"/>
        <dbReference type="ChEBI" id="CHEBI:37565"/>
        <dbReference type="ChEBI" id="CHEBI:57844"/>
        <dbReference type="ChEBI" id="CHEBI:59789"/>
        <dbReference type="ChEBI" id="CHEBI:131766"/>
        <dbReference type="EC" id="4.1.99.22"/>
    </reaction>
</comment>
<dbReference type="InterPro" id="IPR010505">
    <property type="entry name" value="MoaA_twitch"/>
</dbReference>
<dbReference type="Proteomes" id="UP000265562">
    <property type="component" value="Chromosome"/>
</dbReference>
<dbReference type="OrthoDB" id="9763993at2"/>
<dbReference type="PANTHER" id="PTHR22960">
    <property type="entry name" value="MOLYBDOPTERIN COFACTOR SYNTHESIS PROTEIN A"/>
    <property type="match status" value="1"/>
</dbReference>
<comment type="function">
    <text evidence="12">Catalyzes the cyclization of GTP to (8S)-3',8-cyclo-7,8-dihydroguanosine 5'-triphosphate.</text>
</comment>
<dbReference type="GO" id="GO:0046872">
    <property type="term" value="F:metal ion binding"/>
    <property type="evidence" value="ECO:0007669"/>
    <property type="project" value="UniProtKB-KW"/>
</dbReference>
<dbReference type="InterPro" id="IPR006638">
    <property type="entry name" value="Elp3/MiaA/NifB-like_rSAM"/>
</dbReference>
<dbReference type="GO" id="GO:0051539">
    <property type="term" value="F:4 iron, 4 sulfur cluster binding"/>
    <property type="evidence" value="ECO:0007669"/>
    <property type="project" value="UniProtKB-UniRule"/>
</dbReference>
<proteinExistence type="inferred from homology"/>
<organism evidence="13 14">
    <name type="scientific">Lachnoanaerobaculum umeaense</name>
    <dbReference type="NCBI Taxonomy" id="617123"/>
    <lineage>
        <taxon>Bacteria</taxon>
        <taxon>Bacillati</taxon>
        <taxon>Bacillota</taxon>
        <taxon>Clostridia</taxon>
        <taxon>Lachnospirales</taxon>
        <taxon>Lachnospiraceae</taxon>
        <taxon>Lachnoanaerobaculum</taxon>
    </lineage>
</organism>
<dbReference type="Pfam" id="PF06463">
    <property type="entry name" value="Mob_synth_C"/>
    <property type="match status" value="1"/>
</dbReference>
<evidence type="ECO:0000313" key="13">
    <source>
        <dbReference type="EMBL" id="AYB00328.1"/>
    </source>
</evidence>
<comment type="cofactor">
    <cofactor evidence="12">
        <name>[4Fe-4S] cluster</name>
        <dbReference type="ChEBI" id="CHEBI:49883"/>
    </cofactor>
    <text evidence="12">Binds 2 [4Fe-4S] clusters. Binds 1 [4Fe-4S] cluster coordinated with 3 cysteines and an exchangeable S-adenosyl-L-methionine and 1 [4Fe-4S] cluster coordinated with 3 cysteines and the GTP-derived substrate.</text>
</comment>
<evidence type="ECO:0000256" key="7">
    <source>
        <dbReference type="ARBA" id="ARBA00023014"/>
    </source>
</evidence>
<keyword evidence="6 12" id="KW-0408">Iron</keyword>
<dbReference type="AlphaFoldDB" id="A0A385Q3T9"/>
<feature type="binding site" evidence="12">
    <location>
        <position position="262"/>
    </location>
    <ligand>
        <name>[4Fe-4S] cluster</name>
        <dbReference type="ChEBI" id="CHEBI:49883"/>
        <label>2</label>
        <note>4Fe-4S-substrate</note>
    </ligand>
</feature>
<dbReference type="Gene3D" id="3.20.20.70">
    <property type="entry name" value="Aldolase class I"/>
    <property type="match status" value="1"/>
</dbReference>
<dbReference type="InterPro" id="IPR050105">
    <property type="entry name" value="MoCo_biosynth_MoaA/MoaC"/>
</dbReference>
<evidence type="ECO:0000313" key="14">
    <source>
        <dbReference type="Proteomes" id="UP000265562"/>
    </source>
</evidence>
<keyword evidence="4 12" id="KW-0479">Metal-binding</keyword>
<keyword evidence="3 12" id="KW-0949">S-adenosyl-L-methionine</keyword>
<dbReference type="SFLD" id="SFLDG01383">
    <property type="entry name" value="cyclic_pyranopterin_phosphate"/>
    <property type="match status" value="1"/>
</dbReference>
<dbReference type="EC" id="4.1.99.22" evidence="1 12"/>
<dbReference type="InterPro" id="IPR007197">
    <property type="entry name" value="rSAM"/>
</dbReference>
<keyword evidence="8 12" id="KW-0342">GTP-binding</keyword>
<feature type="binding site" evidence="12">
    <location>
        <position position="27"/>
    </location>
    <ligand>
        <name>[4Fe-4S] cluster</name>
        <dbReference type="ChEBI" id="CHEBI:49883"/>
        <label>1</label>
        <note>4Fe-4S-S-AdoMet</note>
    </ligand>
</feature>
<dbReference type="HAMAP" id="MF_01225_B">
    <property type="entry name" value="MoaA_B"/>
    <property type="match status" value="1"/>
</dbReference>
<dbReference type="CDD" id="cd21117">
    <property type="entry name" value="Twitch_MoaA"/>
    <property type="match status" value="1"/>
</dbReference>
<evidence type="ECO:0000256" key="6">
    <source>
        <dbReference type="ARBA" id="ARBA00023004"/>
    </source>
</evidence>
<keyword evidence="5 12" id="KW-0547">Nucleotide-binding</keyword>
<evidence type="ECO:0000256" key="1">
    <source>
        <dbReference type="ARBA" id="ARBA00012167"/>
    </source>
</evidence>
<accession>A0A385Q3T9</accession>
<evidence type="ECO:0000256" key="10">
    <source>
        <dbReference type="ARBA" id="ARBA00023239"/>
    </source>
</evidence>
<dbReference type="CDD" id="cd01335">
    <property type="entry name" value="Radical_SAM"/>
    <property type="match status" value="1"/>
</dbReference>
<dbReference type="GO" id="GO:0061798">
    <property type="term" value="F:GTP 3',8'-cyclase activity"/>
    <property type="evidence" value="ECO:0007669"/>
    <property type="project" value="UniProtKB-UniRule"/>
</dbReference>
<dbReference type="SUPFAM" id="SSF102114">
    <property type="entry name" value="Radical SAM enzymes"/>
    <property type="match status" value="1"/>
</dbReference>
<comment type="pathway">
    <text evidence="12">Cofactor biosynthesis; molybdopterin biosynthesis.</text>
</comment>
<dbReference type="KEGG" id="lua:D4A81_10530"/>
<feature type="binding site" evidence="12">
    <location>
        <position position="114"/>
    </location>
    <ligand>
        <name>S-adenosyl-L-methionine</name>
        <dbReference type="ChEBI" id="CHEBI:59789"/>
    </ligand>
</feature>
<feature type="binding site" evidence="12">
    <location>
        <position position="184"/>
    </location>
    <ligand>
        <name>S-adenosyl-L-methionine</name>
        <dbReference type="ChEBI" id="CHEBI:59789"/>
    </ligand>
</feature>
<comment type="subunit">
    <text evidence="12">Monomer and homodimer.</text>
</comment>
<feature type="binding site" evidence="12">
    <location>
        <position position="245"/>
    </location>
    <ligand>
        <name>[4Fe-4S] cluster</name>
        <dbReference type="ChEBI" id="CHEBI:49883"/>
        <label>2</label>
        <note>4Fe-4S-substrate</note>
    </ligand>
</feature>
<evidence type="ECO:0000256" key="5">
    <source>
        <dbReference type="ARBA" id="ARBA00022741"/>
    </source>
</evidence>
<dbReference type="RefSeq" id="WP_111524907.1">
    <property type="nucleotide sequence ID" value="NZ_CP032364.1"/>
</dbReference>
<comment type="caution">
    <text evidence="12">Lacks conserved residue(s) required for the propagation of feature annotation.</text>
</comment>
<gene>
    <name evidence="12 13" type="primary">moaA</name>
    <name evidence="13" type="ORF">D4A81_10530</name>
</gene>
<dbReference type="EMBL" id="CP032364">
    <property type="protein sequence ID" value="AYB00328.1"/>
    <property type="molecule type" value="Genomic_DNA"/>
</dbReference>
<evidence type="ECO:0000256" key="12">
    <source>
        <dbReference type="HAMAP-Rule" id="MF_01225"/>
    </source>
</evidence>
<protein>
    <recommendedName>
        <fullName evidence="1 12">GTP 3',8-cyclase</fullName>
        <ecNumber evidence="1 12">4.1.99.22</ecNumber>
    </recommendedName>
    <alternativeName>
        <fullName evidence="12">Molybdenum cofactor biosynthesis protein A</fullName>
    </alternativeName>
</protein>
<sequence>MRDCYNRKIDYMRISVTNRCNFRCTYCMPETKKVEETLSLDEIYEVALAASECGITKYKITGGEPLIRDGIVDFIKKLHILDNIKDITMTTNGFYLEKLAKDLKDAGLSSVNISLDTLERDKFKKIAGVDALNDVMAGMKEAINAGISTKINTVIQKGVNDDELFDIIELAKNDRLNIRFIEMMPIGHGKESTGVSNVEILERIKERYNVAEDNKRHGNGPAKYIKLEGFTGSIGFISAMHGKFCNSCNRIRFTSTGKLKPCLCYESNIDVKDILKNTEIGSEKKHNILKEKIRECIAGKPEAHAFEDLSKISEMKDMVEIGG</sequence>
<feature type="binding site" evidence="12">
    <location>
        <position position="248"/>
    </location>
    <ligand>
        <name>[4Fe-4S] cluster</name>
        <dbReference type="ChEBI" id="CHEBI:49883"/>
        <label>2</label>
        <note>4Fe-4S-substrate</note>
    </ligand>
</feature>
<feature type="binding site" evidence="12">
    <location>
        <position position="13"/>
    </location>
    <ligand>
        <name>GTP</name>
        <dbReference type="ChEBI" id="CHEBI:37565"/>
    </ligand>
</feature>
<reference evidence="13 14" key="1">
    <citation type="submission" date="2018-09" db="EMBL/GenBank/DDBJ databases">
        <title>Genome sequencing of Lachnoanaerobaculum umeaense DSM 23576.</title>
        <authorList>
            <person name="Kook J.-K."/>
            <person name="Park S.-N."/>
            <person name="Lim Y.K."/>
        </authorList>
    </citation>
    <scope>NUCLEOTIDE SEQUENCE [LARGE SCALE GENOMIC DNA]</scope>
    <source>
        <strain evidence="14">DSM 23576 \ CCUG 58757</strain>
    </source>
</reference>
<evidence type="ECO:0000256" key="11">
    <source>
        <dbReference type="ARBA" id="ARBA00048697"/>
    </source>
</evidence>
<dbReference type="GO" id="GO:0006777">
    <property type="term" value="P:Mo-molybdopterin cofactor biosynthetic process"/>
    <property type="evidence" value="ECO:0007669"/>
    <property type="project" value="UniProtKB-UniRule"/>
</dbReference>